<reference evidence="1 2" key="1">
    <citation type="submission" date="2016-10" db="EMBL/GenBank/DDBJ databases">
        <authorList>
            <person name="de Groot N.N."/>
        </authorList>
    </citation>
    <scope>NUCLEOTIDE SEQUENCE [LARGE SCALE GENOMIC DNA]</scope>
    <source>
        <strain evidence="1 2">CGMCC 1.9156</strain>
    </source>
</reference>
<name>A0A1I2HPE8_9BACT</name>
<organism evidence="1 2">
    <name type="scientific">Sunxiuqinia elliptica</name>
    <dbReference type="NCBI Taxonomy" id="655355"/>
    <lineage>
        <taxon>Bacteria</taxon>
        <taxon>Pseudomonadati</taxon>
        <taxon>Bacteroidota</taxon>
        <taxon>Bacteroidia</taxon>
        <taxon>Marinilabiliales</taxon>
        <taxon>Prolixibacteraceae</taxon>
        <taxon>Sunxiuqinia</taxon>
    </lineage>
</organism>
<evidence type="ECO:0000313" key="1">
    <source>
        <dbReference type="EMBL" id="SFF31398.1"/>
    </source>
</evidence>
<dbReference type="EMBL" id="FONW01000004">
    <property type="protein sequence ID" value="SFF31398.1"/>
    <property type="molecule type" value="Genomic_DNA"/>
</dbReference>
<dbReference type="Proteomes" id="UP000198964">
    <property type="component" value="Unassembled WGS sequence"/>
</dbReference>
<dbReference type="AlphaFoldDB" id="A0A1I2HPE8"/>
<proteinExistence type="predicted"/>
<protein>
    <submittedName>
        <fullName evidence="1">Uncharacterized protein</fullName>
    </submittedName>
</protein>
<keyword evidence="2" id="KW-1185">Reference proteome</keyword>
<evidence type="ECO:0000313" key="2">
    <source>
        <dbReference type="Proteomes" id="UP000198964"/>
    </source>
</evidence>
<gene>
    <name evidence="1" type="ORF">SAMN05216283_104184</name>
</gene>
<sequence length="32" mass="3684">MKNEDNTAHIEGLGAEVCHQLRPDSYRDRSIK</sequence>
<accession>A0A1I2HPE8</accession>